<organism evidence="4 5">
    <name type="scientific">Terriglobus albidus</name>
    <dbReference type="NCBI Taxonomy" id="1592106"/>
    <lineage>
        <taxon>Bacteria</taxon>
        <taxon>Pseudomonadati</taxon>
        <taxon>Acidobacteriota</taxon>
        <taxon>Terriglobia</taxon>
        <taxon>Terriglobales</taxon>
        <taxon>Acidobacteriaceae</taxon>
        <taxon>Terriglobus</taxon>
    </lineage>
</organism>
<dbReference type="Gene3D" id="3.40.50.360">
    <property type="match status" value="1"/>
</dbReference>
<dbReference type="PANTHER" id="PTHR10204:SF34">
    <property type="entry name" value="NAD(P)H DEHYDROGENASE [QUINONE] 1 ISOFORM 1"/>
    <property type="match status" value="1"/>
</dbReference>
<dbReference type="Pfam" id="PF02525">
    <property type="entry name" value="Flavodoxin_2"/>
    <property type="match status" value="1"/>
</dbReference>
<dbReference type="GO" id="GO:0005829">
    <property type="term" value="C:cytosol"/>
    <property type="evidence" value="ECO:0007669"/>
    <property type="project" value="TreeGrafter"/>
</dbReference>
<evidence type="ECO:0000256" key="1">
    <source>
        <dbReference type="ARBA" id="ARBA00006252"/>
    </source>
</evidence>
<evidence type="ECO:0000259" key="3">
    <source>
        <dbReference type="Pfam" id="PF02525"/>
    </source>
</evidence>
<sequence length="190" mass="21026">MERIVIVVGHPRQNTLCEALAQAYAKGARSAGHEVELFVLSRISFDPILHNGFETVQPLEPDLAPVHDAMLKATRIVFLFPLWLGDMPALMKGFLERVFQPDLVEPSRKGRFPKLLKGKHARIIITMGMPGFVFRWWFGAHVLKLLKRNILALVGAGPVKATVFGNVAGVSEQGRGRWIQKAEALGRAAA</sequence>
<dbReference type="EMBL" id="CP042806">
    <property type="protein sequence ID" value="QEE27113.1"/>
    <property type="molecule type" value="Genomic_DNA"/>
</dbReference>
<evidence type="ECO:0000313" key="5">
    <source>
        <dbReference type="Proteomes" id="UP000321820"/>
    </source>
</evidence>
<keyword evidence="2" id="KW-0560">Oxidoreductase</keyword>
<dbReference type="KEGG" id="talb:FTW19_03245"/>
<dbReference type="InterPro" id="IPR003680">
    <property type="entry name" value="Flavodoxin_fold"/>
</dbReference>
<evidence type="ECO:0000313" key="4">
    <source>
        <dbReference type="EMBL" id="QEE27113.1"/>
    </source>
</evidence>
<evidence type="ECO:0000256" key="2">
    <source>
        <dbReference type="ARBA" id="ARBA00023002"/>
    </source>
</evidence>
<dbReference type="GO" id="GO:0003955">
    <property type="term" value="F:NAD(P)H dehydrogenase (quinone) activity"/>
    <property type="evidence" value="ECO:0007669"/>
    <property type="project" value="TreeGrafter"/>
</dbReference>
<protein>
    <submittedName>
        <fullName evidence="4">NAD(P)H-dependent oxidoreductase</fullName>
    </submittedName>
</protein>
<feature type="domain" description="Flavodoxin-like fold" evidence="3">
    <location>
        <begin position="3"/>
        <end position="172"/>
    </location>
</feature>
<dbReference type="AlphaFoldDB" id="A0A5B9E498"/>
<dbReference type="RefSeq" id="WP_147646307.1">
    <property type="nucleotide sequence ID" value="NZ_CP042806.1"/>
</dbReference>
<comment type="similarity">
    <text evidence="1">Belongs to the NAD(P)H dehydrogenase (quinone) family.</text>
</comment>
<dbReference type="PANTHER" id="PTHR10204">
    <property type="entry name" value="NAD P H OXIDOREDUCTASE-RELATED"/>
    <property type="match status" value="1"/>
</dbReference>
<name>A0A5B9E498_9BACT</name>
<dbReference type="InterPro" id="IPR051545">
    <property type="entry name" value="NAD(P)H_dehydrogenase_qn"/>
</dbReference>
<proteinExistence type="inferred from homology"/>
<accession>A0A5B9E498</accession>
<reference evidence="4 5" key="1">
    <citation type="submission" date="2019-08" db="EMBL/GenBank/DDBJ databases">
        <title>Complete genome sequence of Terriglobus albidus strain ORNL.</title>
        <authorList>
            <person name="Podar M."/>
        </authorList>
    </citation>
    <scope>NUCLEOTIDE SEQUENCE [LARGE SCALE GENOMIC DNA]</scope>
    <source>
        <strain evidence="4 5">ORNL</strain>
    </source>
</reference>
<dbReference type="SUPFAM" id="SSF52218">
    <property type="entry name" value="Flavoproteins"/>
    <property type="match status" value="1"/>
</dbReference>
<dbReference type="OrthoDB" id="9798454at2"/>
<gene>
    <name evidence="4" type="ORF">FTW19_03245</name>
</gene>
<keyword evidence="5" id="KW-1185">Reference proteome</keyword>
<dbReference type="InterPro" id="IPR029039">
    <property type="entry name" value="Flavoprotein-like_sf"/>
</dbReference>
<dbReference type="Proteomes" id="UP000321820">
    <property type="component" value="Chromosome"/>
</dbReference>